<reference evidence="1" key="1">
    <citation type="submission" date="2021-05" db="EMBL/GenBank/DDBJ databases">
        <authorList>
            <person name="Scholz U."/>
            <person name="Mascher M."/>
            <person name="Fiebig A."/>
        </authorList>
    </citation>
    <scope>NUCLEOTIDE SEQUENCE [LARGE SCALE GENOMIC DNA]</scope>
</reference>
<dbReference type="EnsemblPlants" id="AVESA.00010b.r2.2CG0323460.1">
    <property type="protein sequence ID" value="AVESA.00010b.r2.2CG0323460.1.CDS"/>
    <property type="gene ID" value="AVESA.00010b.r2.2CG0323460"/>
</dbReference>
<dbReference type="Proteomes" id="UP001732700">
    <property type="component" value="Chromosome 2C"/>
</dbReference>
<name>A0ACD5UVN6_AVESA</name>
<evidence type="ECO:0000313" key="2">
    <source>
        <dbReference type="Proteomes" id="UP001732700"/>
    </source>
</evidence>
<proteinExistence type="predicted"/>
<sequence length="794" mass="87801">MTIPSSQFHSHKLLPLLLLVSLTIAAQGEGCRHKCGDIDIPFPFGIGVGPDCFHPGHEVLCDDSYDPPRAFLPGNGTNKRFRHNFTGDSPGEYQYWPSPLELVSISIGTGEARAYSTVAYRCNTDATAGFSWGQEMDFSDSPFAVSAELNVLIGVGRRAWPSIAWGPWLPGLYCRVTDTGQGLMSVATNGSCTGRGGCCQEPLPRNGKTLTLDVDDQGPNNERESYQCNYGMLAEKSWYNFSTPDMHGNKTLLERLARGVPFALHFAVGNTSCPAEGQPPPPDYACVSANNYCVNATYTQDENTTPGHVCKCIAGYAGNPYVPNGCQDIDECQANPCSNGGVCKNRLGGYDCPCKSGMKENQGGTCTEKFPLPAKVAVGVVGGISIAVVLVFFVLFLKERKRMREFFIRNGGPILEKINSIKIFKEDELKRITKNYSHILGSGAFGVVYKGFLDDNQPVAVKKSKHTSKAQKEQFANEVIIQSRVIHKNIVRLIGCCLEVDVPLLVYEFVSNGNLEGILHGKSKVPLTMDQCIVIAAESAEGLAYMHSKTSTNIQHGDVKPANILLDDSYIPKISDFGISRLIARSNDQLSEEVIGDNNYMDPVYRETGLLTNKSDVYSFGLVLYELITGSRAKCGNDCSLVINHLETYKKISTTNVRSYIQLKQDKDTELLQGLAEIARECLYRDVGQRPEMTDAAERLQNIRKWRFYKSWYRLDTAVSSKCLMDNIVCIHDNRSFKRVISGAYKMPIGISPVFNGNILGHLLLRQVEHMRNSHKFPQPHPKQPYFDPANIVI</sequence>
<evidence type="ECO:0000313" key="1">
    <source>
        <dbReference type="EnsemblPlants" id="AVESA.00010b.r2.2CG0323460.1.CDS"/>
    </source>
</evidence>
<protein>
    <submittedName>
        <fullName evidence="1">Uncharacterized protein</fullName>
    </submittedName>
</protein>
<organism evidence="1 2">
    <name type="scientific">Avena sativa</name>
    <name type="common">Oat</name>
    <dbReference type="NCBI Taxonomy" id="4498"/>
    <lineage>
        <taxon>Eukaryota</taxon>
        <taxon>Viridiplantae</taxon>
        <taxon>Streptophyta</taxon>
        <taxon>Embryophyta</taxon>
        <taxon>Tracheophyta</taxon>
        <taxon>Spermatophyta</taxon>
        <taxon>Magnoliopsida</taxon>
        <taxon>Liliopsida</taxon>
        <taxon>Poales</taxon>
        <taxon>Poaceae</taxon>
        <taxon>BOP clade</taxon>
        <taxon>Pooideae</taxon>
        <taxon>Poodae</taxon>
        <taxon>Poeae</taxon>
        <taxon>Poeae Chloroplast Group 1 (Aveneae type)</taxon>
        <taxon>Aveninae</taxon>
        <taxon>Avena</taxon>
    </lineage>
</organism>
<keyword evidence="2" id="KW-1185">Reference proteome</keyword>
<accession>A0ACD5UVN6</accession>
<reference evidence="1" key="2">
    <citation type="submission" date="2025-09" db="UniProtKB">
        <authorList>
            <consortium name="EnsemblPlants"/>
        </authorList>
    </citation>
    <scope>IDENTIFICATION</scope>
</reference>